<keyword evidence="1" id="KW-0732">Signal</keyword>
<proteinExistence type="predicted"/>
<protein>
    <submittedName>
        <fullName evidence="3">Planctomycete cytochrome C</fullName>
    </submittedName>
</protein>
<dbReference type="Proteomes" id="UP000199226">
    <property type="component" value="Unassembled WGS sequence"/>
</dbReference>
<evidence type="ECO:0000256" key="1">
    <source>
        <dbReference type="SAM" id="SignalP"/>
    </source>
</evidence>
<name>A0A1G9VIQ2_9SPHI</name>
<keyword evidence="4" id="KW-1185">Reference proteome</keyword>
<organism evidence="3 4">
    <name type="scientific">Daejeonella rubra</name>
    <dbReference type="NCBI Taxonomy" id="990371"/>
    <lineage>
        <taxon>Bacteria</taxon>
        <taxon>Pseudomonadati</taxon>
        <taxon>Bacteroidota</taxon>
        <taxon>Sphingobacteriia</taxon>
        <taxon>Sphingobacteriales</taxon>
        <taxon>Sphingobacteriaceae</taxon>
        <taxon>Daejeonella</taxon>
    </lineage>
</organism>
<dbReference type="EMBL" id="FNHH01000021">
    <property type="protein sequence ID" value="SDM71963.1"/>
    <property type="molecule type" value="Genomic_DNA"/>
</dbReference>
<dbReference type="PANTHER" id="PTHR35889:SF3">
    <property type="entry name" value="F-BOX DOMAIN-CONTAINING PROTEIN"/>
    <property type="match status" value="1"/>
</dbReference>
<accession>A0A1G9VIQ2</accession>
<evidence type="ECO:0000313" key="3">
    <source>
        <dbReference type="EMBL" id="SDM71963.1"/>
    </source>
</evidence>
<dbReference type="InterPro" id="IPR011429">
    <property type="entry name" value="Cyt_c_Planctomycete-type"/>
</dbReference>
<dbReference type="PANTHER" id="PTHR35889">
    <property type="entry name" value="CYCLOINULO-OLIGOSACCHARIDE FRUCTANOTRANSFERASE-RELATED"/>
    <property type="match status" value="1"/>
</dbReference>
<reference evidence="4" key="1">
    <citation type="submission" date="2016-10" db="EMBL/GenBank/DDBJ databases">
        <authorList>
            <person name="Varghese N."/>
            <person name="Submissions S."/>
        </authorList>
    </citation>
    <scope>NUCLEOTIDE SEQUENCE [LARGE SCALE GENOMIC DNA]</scope>
    <source>
        <strain evidence="4">DSM 24536</strain>
    </source>
</reference>
<feature type="signal peptide" evidence="1">
    <location>
        <begin position="1"/>
        <end position="17"/>
    </location>
</feature>
<feature type="domain" description="Cytochrome C Planctomycete-type" evidence="2">
    <location>
        <begin position="65"/>
        <end position="113"/>
    </location>
</feature>
<feature type="chain" id="PRO_5011592293" evidence="1">
    <location>
        <begin position="18"/>
        <end position="229"/>
    </location>
</feature>
<evidence type="ECO:0000259" key="2">
    <source>
        <dbReference type="Pfam" id="PF07635"/>
    </source>
</evidence>
<evidence type="ECO:0000313" key="4">
    <source>
        <dbReference type="Proteomes" id="UP000199226"/>
    </source>
</evidence>
<sequence length="229" mass="24640">MKKFKIFSLLFVGIVIAYTSCKHEVPTISEIDTLPPAITVNCSTDSVYFVNTIQPLLISGCAMSRCHDAISHEEGINLSTYSGVMREVVAGNATKSELYKSMIRTDEDRMPPPPAAAFTADQLTKVRTWINQGAKNNGCSSCDSTDIKFSTAVKVIIQNKCQGCHNPASLGGGVDLSTYTAIKASAASGKLYGSVSWASGFSKMPQTVKLPDCEITQIKKWIDAGSLNN</sequence>
<dbReference type="RefSeq" id="WP_090705661.1">
    <property type="nucleotide sequence ID" value="NZ_FNHH01000021.1"/>
</dbReference>
<dbReference type="AlphaFoldDB" id="A0A1G9VIQ2"/>
<dbReference type="Pfam" id="PF07635">
    <property type="entry name" value="PSCyt1"/>
    <property type="match status" value="1"/>
</dbReference>
<dbReference type="STRING" id="990371.SAMN05421813_1216"/>
<gene>
    <name evidence="3" type="ORF">SAMN05421813_1216</name>
</gene>
<dbReference type="OrthoDB" id="1524066at2"/>